<dbReference type="FunFam" id="2.60.200.30:FF:000009">
    <property type="entry name" value="Poly(P)/ATP NAD kinase"/>
    <property type="match status" value="1"/>
</dbReference>
<evidence type="ECO:0000256" key="5">
    <source>
        <dbReference type="ARBA" id="ARBA00022857"/>
    </source>
</evidence>
<dbReference type="GO" id="GO:0005524">
    <property type="term" value="F:ATP binding"/>
    <property type="evidence" value="ECO:0007669"/>
    <property type="project" value="UniProtKB-KW"/>
</dbReference>
<accession>A0A7C5L8N1</accession>
<evidence type="ECO:0000256" key="2">
    <source>
        <dbReference type="ARBA" id="ARBA00022741"/>
    </source>
</evidence>
<dbReference type="PANTHER" id="PTHR20275:SF0">
    <property type="entry name" value="NAD KINASE"/>
    <property type="match status" value="1"/>
</dbReference>
<keyword evidence="6" id="KW-0520">NAD</keyword>
<dbReference type="SUPFAM" id="SSF111331">
    <property type="entry name" value="NAD kinase/diacylglycerol kinase-like"/>
    <property type="match status" value="1"/>
</dbReference>
<dbReference type="InterPro" id="IPR017437">
    <property type="entry name" value="ATP-NAD_kinase_PpnK-typ_C"/>
</dbReference>
<keyword evidence="3 7" id="KW-0418">Kinase</keyword>
<evidence type="ECO:0000256" key="6">
    <source>
        <dbReference type="ARBA" id="ARBA00023027"/>
    </source>
</evidence>
<organism evidence="7">
    <name type="scientific">Aquifex aeolicus</name>
    <dbReference type="NCBI Taxonomy" id="63363"/>
    <lineage>
        <taxon>Bacteria</taxon>
        <taxon>Pseudomonadati</taxon>
        <taxon>Aquificota</taxon>
        <taxon>Aquificia</taxon>
        <taxon>Aquificales</taxon>
        <taxon>Aquificaceae</taxon>
        <taxon>Aquifex</taxon>
    </lineage>
</organism>
<proteinExistence type="predicted"/>
<dbReference type="Proteomes" id="UP000885792">
    <property type="component" value="Unassembled WGS sequence"/>
</dbReference>
<protein>
    <submittedName>
        <fullName evidence="7">NAD(+)/NADH kinase</fullName>
    </submittedName>
</protein>
<keyword evidence="4" id="KW-0067">ATP-binding</keyword>
<dbReference type="Pfam" id="PF20143">
    <property type="entry name" value="NAD_kinase_C"/>
    <property type="match status" value="1"/>
</dbReference>
<sequence length="190" mass="21623">GFLTEIGKEEAHEVLTDILRGKGKKQRRMMISTYLIRRGVRKFLGDYLNDVVISKSAIARIMEMEIYAGDSFMVHVYGDGVIISTPTGSTAYALSAGGPIMYPDSENLLFVPICPHTLSNRPVVLPPDFSLRVRILSGSRESFLTMDGQRGMFLQEGDEVEVRKSRRYCEIYLHPRKGFFEILREKLRWG</sequence>
<dbReference type="GO" id="GO:0003951">
    <property type="term" value="F:NAD+ kinase activity"/>
    <property type="evidence" value="ECO:0007669"/>
    <property type="project" value="InterPro"/>
</dbReference>
<dbReference type="Gene3D" id="2.60.200.30">
    <property type="entry name" value="Probable inorganic polyphosphate/atp-NAD kinase, domain 2"/>
    <property type="match status" value="1"/>
</dbReference>
<evidence type="ECO:0000256" key="4">
    <source>
        <dbReference type="ARBA" id="ARBA00022840"/>
    </source>
</evidence>
<gene>
    <name evidence="7" type="ORF">ENJ61_09220</name>
</gene>
<name>A0A7C5L8N1_AQUAO</name>
<feature type="non-terminal residue" evidence="7">
    <location>
        <position position="1"/>
    </location>
</feature>
<keyword evidence="1" id="KW-0808">Transferase</keyword>
<dbReference type="PANTHER" id="PTHR20275">
    <property type="entry name" value="NAD KINASE"/>
    <property type="match status" value="1"/>
</dbReference>
<dbReference type="EMBL" id="DRNB01000347">
    <property type="protein sequence ID" value="HHJ65066.1"/>
    <property type="molecule type" value="Genomic_DNA"/>
</dbReference>
<reference evidence="7" key="1">
    <citation type="journal article" date="2020" name="mSystems">
        <title>Genome- and Community-Level Interaction Insights into Carbon Utilization and Element Cycling Functions of Hydrothermarchaeota in Hydrothermal Sediment.</title>
        <authorList>
            <person name="Zhou Z."/>
            <person name="Liu Y."/>
            <person name="Xu W."/>
            <person name="Pan J."/>
            <person name="Luo Z.H."/>
            <person name="Li M."/>
        </authorList>
    </citation>
    <scope>NUCLEOTIDE SEQUENCE [LARGE SCALE GENOMIC DNA]</scope>
    <source>
        <strain evidence="7">HyVt-501</strain>
    </source>
</reference>
<evidence type="ECO:0000256" key="1">
    <source>
        <dbReference type="ARBA" id="ARBA00022679"/>
    </source>
</evidence>
<evidence type="ECO:0000256" key="3">
    <source>
        <dbReference type="ARBA" id="ARBA00022777"/>
    </source>
</evidence>
<dbReference type="Gene3D" id="3.40.50.10330">
    <property type="entry name" value="Probable inorganic polyphosphate/atp-NAD kinase, domain 1"/>
    <property type="match status" value="1"/>
</dbReference>
<evidence type="ECO:0000313" key="7">
    <source>
        <dbReference type="EMBL" id="HHJ65066.1"/>
    </source>
</evidence>
<dbReference type="AlphaFoldDB" id="A0A7C5L8N1"/>
<comment type="caution">
    <text evidence="7">The sequence shown here is derived from an EMBL/GenBank/DDBJ whole genome shotgun (WGS) entry which is preliminary data.</text>
</comment>
<dbReference type="GO" id="GO:0019674">
    <property type="term" value="P:NAD+ metabolic process"/>
    <property type="evidence" value="ECO:0007669"/>
    <property type="project" value="InterPro"/>
</dbReference>
<dbReference type="GO" id="GO:0006741">
    <property type="term" value="P:NADP+ biosynthetic process"/>
    <property type="evidence" value="ECO:0007669"/>
    <property type="project" value="TreeGrafter"/>
</dbReference>
<keyword evidence="5" id="KW-0521">NADP</keyword>
<keyword evidence="2" id="KW-0547">Nucleotide-binding</keyword>
<dbReference type="InterPro" id="IPR016064">
    <property type="entry name" value="NAD/diacylglycerol_kinase_sf"/>
</dbReference>
<dbReference type="InterPro" id="IPR017438">
    <property type="entry name" value="ATP-NAD_kinase_N"/>
</dbReference>